<feature type="compositionally biased region" description="Basic and acidic residues" evidence="2">
    <location>
        <begin position="119"/>
        <end position="130"/>
    </location>
</feature>
<dbReference type="AlphaFoldDB" id="A0A0Q3TFL2"/>
<evidence type="ECO:0000256" key="1">
    <source>
        <dbReference type="ARBA" id="ARBA00022729"/>
    </source>
</evidence>
<keyword evidence="5" id="KW-1185">Reference proteome</keyword>
<dbReference type="Proteomes" id="UP000050996">
    <property type="component" value="Unassembled WGS sequence"/>
</dbReference>
<dbReference type="SUPFAM" id="SSF50974">
    <property type="entry name" value="Nitrous oxide reductase, N-terminal domain"/>
    <property type="match status" value="1"/>
</dbReference>
<dbReference type="InterPro" id="IPR011045">
    <property type="entry name" value="N2O_reductase_N"/>
</dbReference>
<evidence type="ECO:0000259" key="3">
    <source>
        <dbReference type="Pfam" id="PF21783"/>
    </source>
</evidence>
<feature type="region of interest" description="Disordered" evidence="2">
    <location>
        <begin position="20"/>
        <end position="45"/>
    </location>
</feature>
<evidence type="ECO:0000313" key="4">
    <source>
        <dbReference type="EMBL" id="KQL21909.1"/>
    </source>
</evidence>
<dbReference type="STRING" id="1637975.AN957_13305"/>
<dbReference type="InterPro" id="IPR048433">
    <property type="entry name" value="YNCE-like_beta-prop"/>
</dbReference>
<dbReference type="PATRIC" id="fig|1637975.4.peg.2508"/>
<dbReference type="InterPro" id="IPR015943">
    <property type="entry name" value="WD40/YVTN_repeat-like_dom_sf"/>
</dbReference>
<keyword evidence="1" id="KW-0732">Signal</keyword>
<organism evidence="4 5">
    <name type="scientific">Cytobacillus solani</name>
    <dbReference type="NCBI Taxonomy" id="1637975"/>
    <lineage>
        <taxon>Bacteria</taxon>
        <taxon>Bacillati</taxon>
        <taxon>Bacillota</taxon>
        <taxon>Bacilli</taxon>
        <taxon>Bacillales</taxon>
        <taxon>Bacillaceae</taxon>
        <taxon>Cytobacillus</taxon>
    </lineage>
</organism>
<dbReference type="EMBL" id="LJIX01000006">
    <property type="protein sequence ID" value="KQL21909.1"/>
    <property type="molecule type" value="Genomic_DNA"/>
</dbReference>
<proteinExistence type="predicted"/>
<reference evidence="4 5" key="1">
    <citation type="submission" date="2015-09" db="EMBL/GenBank/DDBJ databases">
        <title>Genome sequencing project for genomic taxonomy and phylogenomics of Bacillus-like bacteria.</title>
        <authorList>
            <person name="Liu B."/>
            <person name="Wang J."/>
            <person name="Zhu Y."/>
            <person name="Liu G."/>
            <person name="Chen Q."/>
            <person name="Chen Z."/>
            <person name="Lan J."/>
            <person name="Che J."/>
            <person name="Ge C."/>
            <person name="Shi H."/>
            <person name="Pan Z."/>
            <person name="Liu X."/>
        </authorList>
    </citation>
    <scope>NUCLEOTIDE SEQUENCE [LARGE SCALE GENOMIC DNA]</scope>
    <source>
        <strain evidence="4 5">FJAT-18043</strain>
    </source>
</reference>
<dbReference type="PANTHER" id="PTHR47197:SF3">
    <property type="entry name" value="DIHYDRO-HEME D1 DEHYDROGENASE"/>
    <property type="match status" value="1"/>
</dbReference>
<dbReference type="PANTHER" id="PTHR47197">
    <property type="entry name" value="PROTEIN NIRF"/>
    <property type="match status" value="1"/>
</dbReference>
<sequence>MSLITLLMVLGVILAGCSTESDKSSEPVAKENEVNKSSVETKDTSESDLETIQYYFTANEGGSISKIEAATNKVVDTIDVDGVVHNVQVSPDGKMLGATVILGGGEGHGEESYGESDGNDSHGDSHEKSNGDSSHNNNSHGVGSMGKALFFDTDTNELLNTVEVGSHPAHFVFTEDGKYALVTNTEDNNVSVIDMKSFTVTDTIKTGKGPHGFRISADSQKAYIANMSEDTISVVNLELLKEEKRIKVGSTPVTTGITSDGKTLVATLNSENMLAIVDVKTEQIEKVEVGNGPAQVYIDGNNKFAYVANQGTEEVPSNSVSVVDLVEKKVTATIETGKGAHGVVTSSDNKRLYVTNMFENTVTIIDTKQNKVIDTIEVGEMPNGISIMN</sequence>
<gene>
    <name evidence="4" type="ORF">AN957_13305</name>
</gene>
<comment type="caution">
    <text evidence="4">The sequence shown here is derived from an EMBL/GenBank/DDBJ whole genome shotgun (WGS) entry which is preliminary data.</text>
</comment>
<dbReference type="Gene3D" id="2.130.10.10">
    <property type="entry name" value="YVTN repeat-like/Quinoprotein amine dehydrogenase"/>
    <property type="match status" value="3"/>
</dbReference>
<dbReference type="InterPro" id="IPR011964">
    <property type="entry name" value="YVTN_b-propeller_repeat"/>
</dbReference>
<evidence type="ECO:0000313" key="5">
    <source>
        <dbReference type="Proteomes" id="UP000050996"/>
    </source>
</evidence>
<dbReference type="InterPro" id="IPR051200">
    <property type="entry name" value="Host-pathogen_enzymatic-act"/>
</dbReference>
<feature type="domain" description="YNCE-like beta-propeller" evidence="3">
    <location>
        <begin position="163"/>
        <end position="386"/>
    </location>
</feature>
<dbReference type="Pfam" id="PF21783">
    <property type="entry name" value="YNCE"/>
    <property type="match status" value="1"/>
</dbReference>
<evidence type="ECO:0000256" key="2">
    <source>
        <dbReference type="SAM" id="MobiDB-lite"/>
    </source>
</evidence>
<feature type="compositionally biased region" description="Low complexity" evidence="2">
    <location>
        <begin position="131"/>
        <end position="141"/>
    </location>
</feature>
<protein>
    <submittedName>
        <fullName evidence="4">40-residue YVTN family beta-propeller</fullName>
    </submittedName>
</protein>
<feature type="region of interest" description="Disordered" evidence="2">
    <location>
        <begin position="100"/>
        <end position="141"/>
    </location>
</feature>
<accession>A0A0Q3TFL2</accession>
<name>A0A0Q3TFL2_9BACI</name>
<dbReference type="NCBIfam" id="TIGR02276">
    <property type="entry name" value="beta_rpt_yvtn"/>
    <property type="match status" value="2"/>
</dbReference>